<feature type="transmembrane region" description="Helical" evidence="5">
    <location>
        <begin position="291"/>
        <end position="312"/>
    </location>
</feature>
<dbReference type="InterPro" id="IPR011701">
    <property type="entry name" value="MFS"/>
</dbReference>
<evidence type="ECO:0000256" key="4">
    <source>
        <dbReference type="ARBA" id="ARBA00023136"/>
    </source>
</evidence>
<gene>
    <name evidence="7" type="ORF">SAPIO_CDS10296</name>
</gene>
<dbReference type="GO" id="GO:0016020">
    <property type="term" value="C:membrane"/>
    <property type="evidence" value="ECO:0007669"/>
    <property type="project" value="UniProtKB-SubCell"/>
</dbReference>
<feature type="transmembrane region" description="Helical" evidence="5">
    <location>
        <begin position="251"/>
        <end position="271"/>
    </location>
</feature>
<dbReference type="InterPro" id="IPR020846">
    <property type="entry name" value="MFS_dom"/>
</dbReference>
<dbReference type="OrthoDB" id="6770063at2759"/>
<dbReference type="Gene3D" id="1.20.1250.20">
    <property type="entry name" value="MFS general substrate transporter like domains"/>
    <property type="match status" value="1"/>
</dbReference>
<keyword evidence="2 5" id="KW-0812">Transmembrane</keyword>
<comment type="caution">
    <text evidence="7">The sequence shown here is derived from an EMBL/GenBank/DDBJ whole genome shotgun (WGS) entry which is preliminary data.</text>
</comment>
<feature type="domain" description="Major facilitator superfamily (MFS) profile" evidence="6">
    <location>
        <begin position="1"/>
        <end position="410"/>
    </location>
</feature>
<feature type="transmembrane region" description="Helical" evidence="5">
    <location>
        <begin position="386"/>
        <end position="408"/>
    </location>
</feature>
<organism evidence="7 8">
    <name type="scientific">Pseudallescheria apiosperma</name>
    <name type="common">Scedosporium apiospermum</name>
    <dbReference type="NCBI Taxonomy" id="563466"/>
    <lineage>
        <taxon>Eukaryota</taxon>
        <taxon>Fungi</taxon>
        <taxon>Dikarya</taxon>
        <taxon>Ascomycota</taxon>
        <taxon>Pezizomycotina</taxon>
        <taxon>Sordariomycetes</taxon>
        <taxon>Hypocreomycetidae</taxon>
        <taxon>Microascales</taxon>
        <taxon>Microascaceae</taxon>
        <taxon>Scedosporium</taxon>
    </lineage>
</organism>
<accession>A0A084FV37</accession>
<name>A0A084FV37_PSEDA</name>
<reference evidence="7 8" key="1">
    <citation type="journal article" date="2014" name="Genome Announc.">
        <title>Draft genome sequence of the pathogenic fungus Scedosporium apiospermum.</title>
        <authorList>
            <person name="Vandeputte P."/>
            <person name="Ghamrawi S."/>
            <person name="Rechenmann M."/>
            <person name="Iltis A."/>
            <person name="Giraud S."/>
            <person name="Fleury M."/>
            <person name="Thornton C."/>
            <person name="Delhaes L."/>
            <person name="Meyer W."/>
            <person name="Papon N."/>
            <person name="Bouchara J.P."/>
        </authorList>
    </citation>
    <scope>NUCLEOTIDE SEQUENCE [LARGE SCALE GENOMIC DNA]</scope>
    <source>
        <strain evidence="7 8">IHEM 14462</strain>
    </source>
</reference>
<comment type="subcellular location">
    <subcellularLocation>
        <location evidence="1">Membrane</location>
        <topology evidence="1">Multi-pass membrane protein</topology>
    </subcellularLocation>
</comment>
<evidence type="ECO:0000313" key="8">
    <source>
        <dbReference type="Proteomes" id="UP000028545"/>
    </source>
</evidence>
<dbReference type="PANTHER" id="PTHR23502">
    <property type="entry name" value="MAJOR FACILITATOR SUPERFAMILY"/>
    <property type="match status" value="1"/>
</dbReference>
<dbReference type="Proteomes" id="UP000028545">
    <property type="component" value="Unassembled WGS sequence"/>
</dbReference>
<feature type="transmembrane region" description="Helical" evidence="5">
    <location>
        <begin position="20"/>
        <end position="40"/>
    </location>
</feature>
<keyword evidence="8" id="KW-1185">Reference proteome</keyword>
<dbReference type="AlphaFoldDB" id="A0A084FV37"/>
<dbReference type="SUPFAM" id="SSF103473">
    <property type="entry name" value="MFS general substrate transporter"/>
    <property type="match status" value="1"/>
</dbReference>
<feature type="transmembrane region" description="Helical" evidence="5">
    <location>
        <begin position="351"/>
        <end position="374"/>
    </location>
</feature>
<proteinExistence type="predicted"/>
<dbReference type="RefSeq" id="XP_016638748.1">
    <property type="nucleotide sequence ID" value="XM_016783906.1"/>
</dbReference>
<dbReference type="Pfam" id="PF07690">
    <property type="entry name" value="MFS_1"/>
    <property type="match status" value="2"/>
</dbReference>
<dbReference type="VEuPathDB" id="FungiDB:SAPIO_CDS10296"/>
<dbReference type="PANTHER" id="PTHR23502:SF60">
    <property type="entry name" value="MAJOR FACILITATOR SUPERFAMILY (MFS) PROFILE DOMAIN-CONTAINING PROTEIN-RELATED"/>
    <property type="match status" value="1"/>
</dbReference>
<feature type="transmembrane region" description="Helical" evidence="5">
    <location>
        <begin position="221"/>
        <end position="239"/>
    </location>
</feature>
<feature type="transmembrane region" description="Helical" evidence="5">
    <location>
        <begin position="136"/>
        <end position="156"/>
    </location>
</feature>
<sequence>MLAPALPTLAEQFNISSNIVTYLLMSIFLLAYAVVCAWSTTKEQMLAFRFLSGLGGSAPQALGGGVLSDCWHAEERGIAVAIYSLAPFIGPAAGPIGTSRLLNKDHSPSKNPIVFVPSSLSPEAAGYLTQYLNWRWIFWTVSIADALVQILCFFFLSETYAPTILLKRAKKLRKETGNVKLHTKFEQPGNSFAQTLRKNLQRPFIMLFTQPALQVTALYRAYLYGLMYLVLASFPLVWMQQYNQQPGPASLNYISLGVGFVIGLQFSGPLIDKVYAVLSGRNDGRGLPEFRIPLMYPTAFITPLGLLLYGLAAHFRTHWIVPNIGAGIFAAGLILSFQCVQTYTIDTYERYTASATGAAAFVRTMAGFSFPLFAPGLFDKLGIAGGNGLLAGIALGLGIVVPTLMWRYGAWLRSKGMQYD</sequence>
<evidence type="ECO:0000256" key="1">
    <source>
        <dbReference type="ARBA" id="ARBA00004141"/>
    </source>
</evidence>
<dbReference type="KEGG" id="sapo:SAPIO_CDS10296"/>
<keyword evidence="3 5" id="KW-1133">Transmembrane helix</keyword>
<evidence type="ECO:0000313" key="7">
    <source>
        <dbReference type="EMBL" id="KEZ38949.1"/>
    </source>
</evidence>
<evidence type="ECO:0000259" key="6">
    <source>
        <dbReference type="PROSITE" id="PS50850"/>
    </source>
</evidence>
<evidence type="ECO:0000256" key="5">
    <source>
        <dbReference type="SAM" id="Phobius"/>
    </source>
</evidence>
<dbReference type="GO" id="GO:0022857">
    <property type="term" value="F:transmembrane transporter activity"/>
    <property type="evidence" value="ECO:0007669"/>
    <property type="project" value="InterPro"/>
</dbReference>
<dbReference type="PROSITE" id="PS50850">
    <property type="entry name" value="MFS"/>
    <property type="match status" value="1"/>
</dbReference>
<keyword evidence="4 5" id="KW-0472">Membrane</keyword>
<dbReference type="OMA" id="MPFIGPA"/>
<feature type="transmembrane region" description="Helical" evidence="5">
    <location>
        <begin position="324"/>
        <end position="345"/>
    </location>
</feature>
<dbReference type="HOGENOM" id="CLU_008455_1_3_1"/>
<evidence type="ECO:0000256" key="3">
    <source>
        <dbReference type="ARBA" id="ARBA00022989"/>
    </source>
</evidence>
<dbReference type="GeneID" id="27719478"/>
<dbReference type="EMBL" id="JOWA01000165">
    <property type="protein sequence ID" value="KEZ38949.1"/>
    <property type="molecule type" value="Genomic_DNA"/>
</dbReference>
<protein>
    <submittedName>
        <fullName evidence="7">Fluconazole resistance protein</fullName>
    </submittedName>
</protein>
<dbReference type="InterPro" id="IPR036259">
    <property type="entry name" value="MFS_trans_sf"/>
</dbReference>
<evidence type="ECO:0000256" key="2">
    <source>
        <dbReference type="ARBA" id="ARBA00022692"/>
    </source>
</evidence>